<protein>
    <submittedName>
        <fullName evidence="1">Uncharacterized protein</fullName>
    </submittedName>
</protein>
<evidence type="ECO:0000313" key="1">
    <source>
        <dbReference type="EMBL" id="PFH48825.1"/>
    </source>
</evidence>
<sequence>MAAPPSHTLKKPPSHSFAHDIAHLVHSLHILTPFYALIGVSQGGAAALAFSALSSFFPNSFPTTKSIIASDTSAVRPAGNASAWEQRASLVFIVFGTPISFRPSGSSISTIHDDHANHDGVCLWLH</sequence>
<proteinExistence type="predicted"/>
<dbReference type="InterPro" id="IPR029058">
    <property type="entry name" value="AB_hydrolase_fold"/>
</dbReference>
<dbReference type="STRING" id="703135.A0A2A9NCS7"/>
<organism evidence="1 2">
    <name type="scientific">Amanita thiersii Skay4041</name>
    <dbReference type="NCBI Taxonomy" id="703135"/>
    <lineage>
        <taxon>Eukaryota</taxon>
        <taxon>Fungi</taxon>
        <taxon>Dikarya</taxon>
        <taxon>Basidiomycota</taxon>
        <taxon>Agaricomycotina</taxon>
        <taxon>Agaricomycetes</taxon>
        <taxon>Agaricomycetidae</taxon>
        <taxon>Agaricales</taxon>
        <taxon>Pluteineae</taxon>
        <taxon>Amanitaceae</taxon>
        <taxon>Amanita</taxon>
    </lineage>
</organism>
<reference evidence="1 2" key="1">
    <citation type="submission" date="2014-02" db="EMBL/GenBank/DDBJ databases">
        <title>Transposable element dynamics among asymbiotic and ectomycorrhizal Amanita fungi.</title>
        <authorList>
            <consortium name="DOE Joint Genome Institute"/>
            <person name="Hess J."/>
            <person name="Skrede I."/>
            <person name="Wolfe B."/>
            <person name="LaButti K."/>
            <person name="Ohm R.A."/>
            <person name="Grigoriev I.V."/>
            <person name="Pringle A."/>
        </authorList>
    </citation>
    <scope>NUCLEOTIDE SEQUENCE [LARGE SCALE GENOMIC DNA]</scope>
    <source>
        <strain evidence="1 2">SKay4041</strain>
    </source>
</reference>
<evidence type="ECO:0000313" key="2">
    <source>
        <dbReference type="Proteomes" id="UP000242287"/>
    </source>
</evidence>
<dbReference type="AlphaFoldDB" id="A0A2A9NCS7"/>
<dbReference type="SUPFAM" id="SSF53474">
    <property type="entry name" value="alpha/beta-Hydrolases"/>
    <property type="match status" value="1"/>
</dbReference>
<keyword evidence="2" id="KW-1185">Reference proteome</keyword>
<gene>
    <name evidence="1" type="ORF">AMATHDRAFT_5462</name>
</gene>
<name>A0A2A9NCS7_9AGAR</name>
<dbReference type="Proteomes" id="UP000242287">
    <property type="component" value="Unassembled WGS sequence"/>
</dbReference>
<dbReference type="EMBL" id="KZ302049">
    <property type="protein sequence ID" value="PFH48825.1"/>
    <property type="molecule type" value="Genomic_DNA"/>
</dbReference>
<accession>A0A2A9NCS7</accession>